<evidence type="ECO:0000259" key="3">
    <source>
        <dbReference type="PROSITE" id="PS50835"/>
    </source>
</evidence>
<protein>
    <submittedName>
        <fullName evidence="4">Myeloid cell surface antigen CD33-like isoform X1</fullName>
    </submittedName>
</protein>
<name>A0A8J4WQN4_CLAMG</name>
<evidence type="ECO:0000256" key="2">
    <source>
        <dbReference type="SAM" id="Phobius"/>
    </source>
</evidence>
<evidence type="ECO:0000313" key="4">
    <source>
        <dbReference type="EMBL" id="KAF5888749.1"/>
    </source>
</evidence>
<feature type="compositionally biased region" description="Polar residues" evidence="1">
    <location>
        <begin position="273"/>
        <end position="282"/>
    </location>
</feature>
<reference evidence="4" key="1">
    <citation type="submission" date="2020-07" db="EMBL/GenBank/DDBJ databases">
        <title>Clarias magur genome sequencing, assembly and annotation.</title>
        <authorList>
            <person name="Kushwaha B."/>
            <person name="Kumar R."/>
            <person name="Das P."/>
            <person name="Joshi C.G."/>
            <person name="Kumar D."/>
            <person name="Nagpure N.S."/>
            <person name="Pandey M."/>
            <person name="Agarwal S."/>
            <person name="Srivastava S."/>
            <person name="Singh M."/>
            <person name="Sahoo L."/>
            <person name="Jayasankar P."/>
            <person name="Meher P.K."/>
            <person name="Koringa P.G."/>
            <person name="Iquebal M.A."/>
            <person name="Das S.P."/>
            <person name="Bit A."/>
            <person name="Patnaik S."/>
            <person name="Patel N."/>
            <person name="Shah T.M."/>
            <person name="Hinsu A."/>
            <person name="Jena J.K."/>
        </authorList>
    </citation>
    <scope>NUCLEOTIDE SEQUENCE</scope>
    <source>
        <strain evidence="4">CIFAMagur01</strain>
        <tissue evidence="4">Testis</tissue>
    </source>
</reference>
<proteinExistence type="predicted"/>
<gene>
    <name evidence="4" type="ORF">DAT39_021551</name>
</gene>
<sequence length="292" mass="33016">MNTNMLAPVRSRICVLTQDSRWGVIYPDKPICAVRGFSVSIPCTYYYPTSKPNIQVTQMLWCSMNSNIDVCQNPPYVYNSSSNTTSDFEYVGDDKSNCTLLIHNVQFSYSGEYRFRFITNVDKWTGDPGVTLQTADLKVSLIRLSGNGTLKQGDSLNLTCDVNCTHSSSQFVWSKNNEQFNTSGPVLHFPALTVRDSGNYTCTWKTNETSESKTISLQVEGERPDGRSIWMVVLVTAGVMFMVFALPAVIYNRRRKFKAAEENRRESGEKTQTKPQLHQVSQESDEETLNKE</sequence>
<dbReference type="SMART" id="SM00409">
    <property type="entry name" value="IG"/>
    <property type="match status" value="2"/>
</dbReference>
<feature type="compositionally biased region" description="Acidic residues" evidence="1">
    <location>
        <begin position="283"/>
        <end position="292"/>
    </location>
</feature>
<dbReference type="PANTHER" id="PTHR46013">
    <property type="entry name" value="VASCULAR CELL ADHESION MOLECULE 1"/>
    <property type="match status" value="1"/>
</dbReference>
<dbReference type="SMART" id="SM00408">
    <property type="entry name" value="IGc2"/>
    <property type="match status" value="1"/>
</dbReference>
<organism evidence="4 5">
    <name type="scientific">Clarias magur</name>
    <name type="common">Asian catfish</name>
    <name type="synonym">Macropteronotus magur</name>
    <dbReference type="NCBI Taxonomy" id="1594786"/>
    <lineage>
        <taxon>Eukaryota</taxon>
        <taxon>Metazoa</taxon>
        <taxon>Chordata</taxon>
        <taxon>Craniata</taxon>
        <taxon>Vertebrata</taxon>
        <taxon>Euteleostomi</taxon>
        <taxon>Actinopterygii</taxon>
        <taxon>Neopterygii</taxon>
        <taxon>Teleostei</taxon>
        <taxon>Ostariophysi</taxon>
        <taxon>Siluriformes</taxon>
        <taxon>Clariidae</taxon>
        <taxon>Clarias</taxon>
    </lineage>
</organism>
<dbReference type="SUPFAM" id="SSF48726">
    <property type="entry name" value="Immunoglobulin"/>
    <property type="match status" value="2"/>
</dbReference>
<feature type="domain" description="Ig-like" evidence="3">
    <location>
        <begin position="128"/>
        <end position="216"/>
    </location>
</feature>
<dbReference type="Gene3D" id="2.60.40.10">
    <property type="entry name" value="Immunoglobulins"/>
    <property type="match status" value="2"/>
</dbReference>
<keyword evidence="2" id="KW-1133">Transmembrane helix</keyword>
<feature type="compositionally biased region" description="Basic and acidic residues" evidence="1">
    <location>
        <begin position="258"/>
        <end position="272"/>
    </location>
</feature>
<keyword evidence="5" id="KW-1185">Reference proteome</keyword>
<accession>A0A8J4WQN4</accession>
<dbReference type="InterPro" id="IPR036179">
    <property type="entry name" value="Ig-like_dom_sf"/>
</dbReference>
<dbReference type="InterPro" id="IPR003598">
    <property type="entry name" value="Ig_sub2"/>
</dbReference>
<evidence type="ECO:0000256" key="1">
    <source>
        <dbReference type="SAM" id="MobiDB-lite"/>
    </source>
</evidence>
<dbReference type="InterPro" id="IPR013783">
    <property type="entry name" value="Ig-like_fold"/>
</dbReference>
<evidence type="ECO:0000313" key="5">
    <source>
        <dbReference type="Proteomes" id="UP000727407"/>
    </source>
</evidence>
<dbReference type="Pfam" id="PF07686">
    <property type="entry name" value="V-set"/>
    <property type="match status" value="1"/>
</dbReference>
<dbReference type="Pfam" id="PF13895">
    <property type="entry name" value="Ig_2"/>
    <property type="match status" value="1"/>
</dbReference>
<dbReference type="AlphaFoldDB" id="A0A8J4WQN4"/>
<dbReference type="PANTHER" id="PTHR46013:SF4">
    <property type="entry name" value="B-CELL RECEPTOR CD22-RELATED"/>
    <property type="match status" value="1"/>
</dbReference>
<keyword evidence="2" id="KW-0812">Transmembrane</keyword>
<dbReference type="PROSITE" id="PS50835">
    <property type="entry name" value="IG_LIKE"/>
    <property type="match status" value="1"/>
</dbReference>
<dbReference type="Proteomes" id="UP000727407">
    <property type="component" value="Unassembled WGS sequence"/>
</dbReference>
<comment type="caution">
    <text evidence="4">The sequence shown here is derived from an EMBL/GenBank/DDBJ whole genome shotgun (WGS) entry which is preliminary data.</text>
</comment>
<feature type="transmembrane region" description="Helical" evidence="2">
    <location>
        <begin position="229"/>
        <end position="251"/>
    </location>
</feature>
<dbReference type="OrthoDB" id="8887244at2759"/>
<dbReference type="InterPro" id="IPR003599">
    <property type="entry name" value="Ig_sub"/>
</dbReference>
<dbReference type="InterPro" id="IPR013106">
    <property type="entry name" value="Ig_V-set"/>
</dbReference>
<keyword evidence="2" id="KW-0472">Membrane</keyword>
<dbReference type="EMBL" id="QNUK01000929">
    <property type="protein sequence ID" value="KAF5888749.1"/>
    <property type="molecule type" value="Genomic_DNA"/>
</dbReference>
<dbReference type="InterPro" id="IPR007110">
    <property type="entry name" value="Ig-like_dom"/>
</dbReference>
<feature type="region of interest" description="Disordered" evidence="1">
    <location>
        <begin position="258"/>
        <end position="292"/>
    </location>
</feature>